<dbReference type="AlphaFoldDB" id="A0A1X7APS5"/>
<keyword evidence="3" id="KW-1185">Reference proteome</keyword>
<evidence type="ECO:0000259" key="1">
    <source>
        <dbReference type="PROSITE" id="PS50925"/>
    </source>
</evidence>
<dbReference type="GO" id="GO:0009882">
    <property type="term" value="F:blue light photoreceptor activity"/>
    <property type="evidence" value="ECO:0007669"/>
    <property type="project" value="InterPro"/>
</dbReference>
<gene>
    <name evidence="2" type="primary">ycgF</name>
    <name evidence="2" type="ORF">EHSB41UT_03934</name>
</gene>
<dbReference type="Proteomes" id="UP000196573">
    <property type="component" value="Unassembled WGS sequence"/>
</dbReference>
<dbReference type="RefSeq" id="WP_165767349.1">
    <property type="nucleotide sequence ID" value="NZ_CBCSCN010000013.1"/>
</dbReference>
<dbReference type="Gene3D" id="3.30.70.100">
    <property type="match status" value="1"/>
</dbReference>
<dbReference type="InterPro" id="IPR036046">
    <property type="entry name" value="Acylphosphatase-like_dom_sf"/>
</dbReference>
<organism evidence="2 3">
    <name type="scientific">Parendozoicomonas haliclonae</name>
    <dbReference type="NCBI Taxonomy" id="1960125"/>
    <lineage>
        <taxon>Bacteria</taxon>
        <taxon>Pseudomonadati</taxon>
        <taxon>Pseudomonadota</taxon>
        <taxon>Gammaproteobacteria</taxon>
        <taxon>Oceanospirillales</taxon>
        <taxon>Endozoicomonadaceae</taxon>
        <taxon>Parendozoicomonas</taxon>
    </lineage>
</organism>
<dbReference type="SMART" id="SM01034">
    <property type="entry name" value="BLUF"/>
    <property type="match status" value="1"/>
</dbReference>
<dbReference type="InterPro" id="IPR007024">
    <property type="entry name" value="BLUF_domain"/>
</dbReference>
<proteinExistence type="predicted"/>
<evidence type="ECO:0000313" key="3">
    <source>
        <dbReference type="Proteomes" id="UP000196573"/>
    </source>
</evidence>
<dbReference type="GO" id="GO:0071949">
    <property type="term" value="F:FAD binding"/>
    <property type="evidence" value="ECO:0007669"/>
    <property type="project" value="InterPro"/>
</dbReference>
<accession>A0A1X7APS5</accession>
<dbReference type="EMBL" id="FWPT01000011">
    <property type="protein sequence ID" value="SMA50143.1"/>
    <property type="molecule type" value="Genomic_DNA"/>
</dbReference>
<name>A0A1X7APS5_9GAMM</name>
<sequence length="143" mass="16273">MDNRLFNIVYTSTAKELFSDEELEDLLKVARANNSRKDVSGMLLYSDGVFMQVLEGEKDNVQQVYDIISADPRHYGVIVLSQSYIDKRSFSEWKMGFKAPSRDELASMSGYTGFLNKDFDASELGNEPSIAMKLMLSFRNNMV</sequence>
<reference evidence="2 3" key="1">
    <citation type="submission" date="2017-03" db="EMBL/GenBank/DDBJ databases">
        <authorList>
            <person name="Afonso C.L."/>
            <person name="Miller P.J."/>
            <person name="Scott M.A."/>
            <person name="Spackman E."/>
            <person name="Goraichik I."/>
            <person name="Dimitrov K.M."/>
            <person name="Suarez D.L."/>
            <person name="Swayne D.E."/>
        </authorList>
    </citation>
    <scope>NUCLEOTIDE SEQUENCE [LARGE SCALE GENOMIC DNA]</scope>
    <source>
        <strain evidence="2">SB41UT1</strain>
    </source>
</reference>
<feature type="domain" description="BLUF" evidence="1">
    <location>
        <begin position="5"/>
        <end position="96"/>
    </location>
</feature>
<dbReference type="SUPFAM" id="SSF54975">
    <property type="entry name" value="Acylphosphatase/BLUF domain-like"/>
    <property type="match status" value="1"/>
</dbReference>
<dbReference type="Pfam" id="PF04940">
    <property type="entry name" value="BLUF"/>
    <property type="match status" value="1"/>
</dbReference>
<evidence type="ECO:0000313" key="2">
    <source>
        <dbReference type="EMBL" id="SMA50143.1"/>
    </source>
</evidence>
<protein>
    <submittedName>
        <fullName evidence="2">Blue light-and temperature-regulated antirepressor YcgF</fullName>
    </submittedName>
</protein>
<dbReference type="PROSITE" id="PS50925">
    <property type="entry name" value="BLUF"/>
    <property type="match status" value="1"/>
</dbReference>